<evidence type="ECO:0000256" key="1">
    <source>
        <dbReference type="ARBA" id="ARBA00022714"/>
    </source>
</evidence>
<evidence type="ECO:0000259" key="7">
    <source>
        <dbReference type="SMART" id="SM00704"/>
    </source>
</evidence>
<dbReference type="Pfam" id="PF09360">
    <property type="entry name" value="zf-CDGSH"/>
    <property type="match status" value="2"/>
</dbReference>
<comment type="cofactor">
    <cofactor evidence="5">
        <name>[2Fe-2S] cluster</name>
        <dbReference type="ChEBI" id="CHEBI:190135"/>
    </cofactor>
</comment>
<keyword evidence="9" id="KW-1185">Reference proteome</keyword>
<organism evidence="8 9">
    <name type="scientific">Mytilus coruscus</name>
    <name type="common">Sea mussel</name>
    <dbReference type="NCBI Taxonomy" id="42192"/>
    <lineage>
        <taxon>Eukaryota</taxon>
        <taxon>Metazoa</taxon>
        <taxon>Spiralia</taxon>
        <taxon>Lophotrochozoa</taxon>
        <taxon>Mollusca</taxon>
        <taxon>Bivalvia</taxon>
        <taxon>Autobranchia</taxon>
        <taxon>Pteriomorphia</taxon>
        <taxon>Mytilida</taxon>
        <taxon>Mytiloidea</taxon>
        <taxon>Mytilidae</taxon>
        <taxon>Mytilinae</taxon>
        <taxon>Mytilus</taxon>
    </lineage>
</organism>
<dbReference type="GO" id="GO:0005739">
    <property type="term" value="C:mitochondrion"/>
    <property type="evidence" value="ECO:0007669"/>
    <property type="project" value="TreeGrafter"/>
</dbReference>
<evidence type="ECO:0000256" key="2">
    <source>
        <dbReference type="ARBA" id="ARBA00022723"/>
    </source>
</evidence>
<sequence>MSALSRLRPGLSFNNLFALKQIPQRRCNSKNTDQHPETPKYGEYDNPPKKIPQRRCNSKNTDQHPETPKYGEYDNPPKKGAIYDKKPFPIELEAGKKYSWCTCGWSKSQPFCDGSHKEILRMTNPRAKVVHFKPTRFEVTESKKYWLCMCKQTNNRPFCDGSHLSEEVQKKMTYS</sequence>
<evidence type="ECO:0000256" key="6">
    <source>
        <dbReference type="SAM" id="MobiDB-lite"/>
    </source>
</evidence>
<dbReference type="Gene3D" id="3.40.5.90">
    <property type="entry name" value="CDGSH iron-sulfur domain, mitoNEET-type"/>
    <property type="match status" value="2"/>
</dbReference>
<keyword evidence="1" id="KW-0001">2Fe-2S</keyword>
<dbReference type="AlphaFoldDB" id="A0A6J8EFJ6"/>
<proteinExistence type="predicted"/>
<dbReference type="GO" id="GO:0051537">
    <property type="term" value="F:2 iron, 2 sulfur cluster binding"/>
    <property type="evidence" value="ECO:0007669"/>
    <property type="project" value="UniProtKB-KW"/>
</dbReference>
<dbReference type="InterPro" id="IPR052950">
    <property type="entry name" value="CISD"/>
</dbReference>
<evidence type="ECO:0000256" key="3">
    <source>
        <dbReference type="ARBA" id="ARBA00023004"/>
    </source>
</evidence>
<dbReference type="PANTHER" id="PTHR46491">
    <property type="entry name" value="CDGSH IRON SULFUR DOMAIN PROTEIN HOMOLOG"/>
    <property type="match status" value="1"/>
</dbReference>
<dbReference type="OrthoDB" id="15717at2759"/>
<protein>
    <submittedName>
        <fullName evidence="8">CISD3</fullName>
    </submittedName>
</protein>
<evidence type="ECO:0000256" key="5">
    <source>
        <dbReference type="ARBA" id="ARBA00034078"/>
    </source>
</evidence>
<feature type="domain" description="Iron-binding zinc finger CDGSH type" evidence="7">
    <location>
        <begin position="134"/>
        <end position="169"/>
    </location>
</feature>
<dbReference type="InterPro" id="IPR042216">
    <property type="entry name" value="MitoNEET_CISD"/>
</dbReference>
<evidence type="ECO:0000256" key="4">
    <source>
        <dbReference type="ARBA" id="ARBA00023014"/>
    </source>
</evidence>
<dbReference type="PANTHER" id="PTHR46491:SF3">
    <property type="entry name" value="CDGSH IRON-SULFUR DOMAIN-CONTAINING PROTEIN 3, MITOCHONDRIAL"/>
    <property type="match status" value="1"/>
</dbReference>
<keyword evidence="4" id="KW-0411">Iron-sulfur</keyword>
<name>A0A6J8EFJ6_MYTCO</name>
<dbReference type="EMBL" id="CACVKT020009029">
    <property type="protein sequence ID" value="CAC5419404.1"/>
    <property type="molecule type" value="Genomic_DNA"/>
</dbReference>
<dbReference type="SMART" id="SM00704">
    <property type="entry name" value="ZnF_CDGSH"/>
    <property type="match status" value="2"/>
</dbReference>
<feature type="compositionally biased region" description="Basic and acidic residues" evidence="6">
    <location>
        <begin position="61"/>
        <end position="78"/>
    </location>
</feature>
<keyword evidence="3" id="KW-0408">Iron</keyword>
<keyword evidence="2" id="KW-0479">Metal-binding</keyword>
<evidence type="ECO:0000313" key="9">
    <source>
        <dbReference type="Proteomes" id="UP000507470"/>
    </source>
</evidence>
<feature type="region of interest" description="Disordered" evidence="6">
    <location>
        <begin position="23"/>
        <end position="78"/>
    </location>
</feature>
<dbReference type="Proteomes" id="UP000507470">
    <property type="component" value="Unassembled WGS sequence"/>
</dbReference>
<feature type="domain" description="Iron-binding zinc finger CDGSH type" evidence="7">
    <location>
        <begin position="85"/>
        <end position="122"/>
    </location>
</feature>
<evidence type="ECO:0000313" key="8">
    <source>
        <dbReference type="EMBL" id="CAC5419404.1"/>
    </source>
</evidence>
<dbReference type="InterPro" id="IPR018967">
    <property type="entry name" value="FeS-contain_CDGSH-typ"/>
</dbReference>
<accession>A0A6J8EFJ6</accession>
<gene>
    <name evidence="8" type="ORF">MCOR_51746</name>
</gene>
<feature type="compositionally biased region" description="Basic and acidic residues" evidence="6">
    <location>
        <begin position="32"/>
        <end position="48"/>
    </location>
</feature>
<dbReference type="GO" id="GO:0046872">
    <property type="term" value="F:metal ion binding"/>
    <property type="evidence" value="ECO:0007669"/>
    <property type="project" value="UniProtKB-KW"/>
</dbReference>
<reference evidence="8 9" key="1">
    <citation type="submission" date="2020-06" db="EMBL/GenBank/DDBJ databases">
        <authorList>
            <person name="Li R."/>
            <person name="Bekaert M."/>
        </authorList>
    </citation>
    <scope>NUCLEOTIDE SEQUENCE [LARGE SCALE GENOMIC DNA]</scope>
    <source>
        <strain evidence="9">wild</strain>
    </source>
</reference>